<keyword evidence="10" id="KW-0997">Cell inner membrane</keyword>
<keyword evidence="12" id="KW-1185">Reference proteome</keyword>
<dbReference type="EMBL" id="BMJJ01000002">
    <property type="protein sequence ID" value="GGD08200.1"/>
    <property type="molecule type" value="Genomic_DNA"/>
</dbReference>
<comment type="similarity">
    <text evidence="3 10">Belongs to the COX11/CtaG family.</text>
</comment>
<evidence type="ECO:0000256" key="2">
    <source>
        <dbReference type="ARBA" id="ARBA00004382"/>
    </source>
</evidence>
<evidence type="ECO:0000256" key="6">
    <source>
        <dbReference type="ARBA" id="ARBA00022968"/>
    </source>
</evidence>
<dbReference type="FunFam" id="2.60.370.10:FF:000001">
    <property type="entry name" value="COX11 cytochrome c oxidase assembly homolog"/>
    <property type="match status" value="1"/>
</dbReference>
<dbReference type="NCBIfam" id="NF003465">
    <property type="entry name" value="PRK05089.1"/>
    <property type="match status" value="1"/>
</dbReference>
<evidence type="ECO:0000313" key="11">
    <source>
        <dbReference type="EMBL" id="GGD08200.1"/>
    </source>
</evidence>
<gene>
    <name evidence="10 11" type="primary">ctaG</name>
    <name evidence="11" type="ORF">GCM10011335_08800</name>
</gene>
<keyword evidence="5 10" id="KW-0812">Transmembrane</keyword>
<evidence type="ECO:0000256" key="7">
    <source>
        <dbReference type="ARBA" id="ARBA00022989"/>
    </source>
</evidence>
<feature type="topological domain" description="Cytoplasmic" evidence="10">
    <location>
        <begin position="1"/>
        <end position="14"/>
    </location>
</feature>
<keyword evidence="8 10" id="KW-0186">Copper</keyword>
<dbReference type="PIRSF" id="PIRSF005413">
    <property type="entry name" value="COX11"/>
    <property type="match status" value="1"/>
</dbReference>
<dbReference type="RefSeq" id="WP_188849373.1">
    <property type="nucleotide sequence ID" value="NZ_BMJJ01000002.1"/>
</dbReference>
<sequence length="202" mass="21998">MPASLEERDAKIRRRGTATAIACVAFATGMVGAAYAAVPLYQMFCQVTGYGGTTQRADGAPTRVIDRKVAVRFDANASPGVPWSFQPGQREVTVKLGEVVQTSYFVKNLSDERVTAQATYNVTPITAGSYFNKISCFCFTEQTLEPGESREMPVVFFVDPAMLETEELKDAPAITLSYTFFREDNPAPVAEAPSTDAARNKL</sequence>
<dbReference type="PANTHER" id="PTHR21320">
    <property type="entry name" value="CYTOCHROME C OXIDASE ASSEMBLY PROTEIN COX11-RELATED"/>
    <property type="match status" value="1"/>
</dbReference>
<keyword evidence="7 10" id="KW-1133">Transmembrane helix</keyword>
<proteinExistence type="inferred from homology"/>
<evidence type="ECO:0000256" key="9">
    <source>
        <dbReference type="ARBA" id="ARBA00023136"/>
    </source>
</evidence>
<evidence type="ECO:0000313" key="12">
    <source>
        <dbReference type="Proteomes" id="UP000613160"/>
    </source>
</evidence>
<evidence type="ECO:0000256" key="3">
    <source>
        <dbReference type="ARBA" id="ARBA00009620"/>
    </source>
</evidence>
<reference evidence="11" key="1">
    <citation type="journal article" date="2014" name="Int. J. Syst. Evol. Microbiol.">
        <title>Complete genome sequence of Corynebacterium casei LMG S-19264T (=DSM 44701T), isolated from a smear-ripened cheese.</title>
        <authorList>
            <consortium name="US DOE Joint Genome Institute (JGI-PGF)"/>
            <person name="Walter F."/>
            <person name="Albersmeier A."/>
            <person name="Kalinowski J."/>
            <person name="Ruckert C."/>
        </authorList>
    </citation>
    <scope>NUCLEOTIDE SEQUENCE</scope>
    <source>
        <strain evidence="11">CGMCC 1.15493</strain>
    </source>
</reference>
<protein>
    <recommendedName>
        <fullName evidence="4 10">Cytochrome c oxidase assembly protein CtaG</fullName>
    </recommendedName>
</protein>
<dbReference type="Gene3D" id="2.60.370.10">
    <property type="entry name" value="Ctag/Cox11"/>
    <property type="match status" value="1"/>
</dbReference>
<keyword evidence="6 10" id="KW-0735">Signal-anchor</keyword>
<dbReference type="GO" id="GO:0005507">
    <property type="term" value="F:copper ion binding"/>
    <property type="evidence" value="ECO:0007669"/>
    <property type="project" value="InterPro"/>
</dbReference>
<dbReference type="GO" id="GO:0008535">
    <property type="term" value="P:respiratory chain complex IV assembly"/>
    <property type="evidence" value="ECO:0007669"/>
    <property type="project" value="UniProtKB-UniRule"/>
</dbReference>
<comment type="caution">
    <text evidence="11">The sequence shown here is derived from an EMBL/GenBank/DDBJ whole genome shotgun (WGS) entry which is preliminary data.</text>
</comment>
<feature type="topological domain" description="Periplasmic" evidence="10">
    <location>
        <begin position="38"/>
        <end position="202"/>
    </location>
</feature>
<dbReference type="InterPro" id="IPR023471">
    <property type="entry name" value="CtaG/Cox11_dom_sf"/>
</dbReference>
<dbReference type="SUPFAM" id="SSF110111">
    <property type="entry name" value="Ctag/Cox11"/>
    <property type="match status" value="1"/>
</dbReference>
<dbReference type="AlphaFoldDB" id="A0A916XTM7"/>
<dbReference type="HAMAP" id="MF_00155">
    <property type="entry name" value="CtaG"/>
    <property type="match status" value="1"/>
</dbReference>
<accession>A0A916XTM7</accession>
<name>A0A916XTM7_9HYPH</name>
<organism evidence="11 12">
    <name type="scientific">Aureimonas glaciei</name>
    <dbReference type="NCBI Taxonomy" id="1776957"/>
    <lineage>
        <taxon>Bacteria</taxon>
        <taxon>Pseudomonadati</taxon>
        <taxon>Pseudomonadota</taxon>
        <taxon>Alphaproteobacteria</taxon>
        <taxon>Hyphomicrobiales</taxon>
        <taxon>Aurantimonadaceae</taxon>
        <taxon>Aureimonas</taxon>
    </lineage>
</organism>
<dbReference type="Pfam" id="PF04442">
    <property type="entry name" value="CtaG_Cox11"/>
    <property type="match status" value="1"/>
</dbReference>
<dbReference type="GO" id="GO:0005886">
    <property type="term" value="C:plasma membrane"/>
    <property type="evidence" value="ECO:0007669"/>
    <property type="project" value="UniProtKB-SubCell"/>
</dbReference>
<evidence type="ECO:0000256" key="10">
    <source>
        <dbReference type="HAMAP-Rule" id="MF_00155"/>
    </source>
</evidence>
<keyword evidence="10" id="KW-1003">Cell membrane</keyword>
<reference evidence="11" key="2">
    <citation type="submission" date="2020-09" db="EMBL/GenBank/DDBJ databases">
        <authorList>
            <person name="Sun Q."/>
            <person name="Zhou Y."/>
        </authorList>
    </citation>
    <scope>NUCLEOTIDE SEQUENCE</scope>
    <source>
        <strain evidence="11">CGMCC 1.15493</strain>
    </source>
</reference>
<comment type="function">
    <text evidence="1 10">Exerts its effect at some terminal stage of cytochrome c oxidase synthesis, probably by being involved in the insertion of the copper B into subunit I.</text>
</comment>
<comment type="subcellular location">
    <subcellularLocation>
        <location evidence="2 10">Cell inner membrane</location>
        <topology evidence="2 10">Single-pass type II membrane protein</topology>
        <orientation evidence="2 10">Periplasmic side</orientation>
    </subcellularLocation>
</comment>
<dbReference type="Proteomes" id="UP000613160">
    <property type="component" value="Unassembled WGS sequence"/>
</dbReference>
<evidence type="ECO:0000256" key="8">
    <source>
        <dbReference type="ARBA" id="ARBA00023008"/>
    </source>
</evidence>
<evidence type="ECO:0000256" key="1">
    <source>
        <dbReference type="ARBA" id="ARBA00004007"/>
    </source>
</evidence>
<evidence type="ECO:0000256" key="5">
    <source>
        <dbReference type="ARBA" id="ARBA00022692"/>
    </source>
</evidence>
<evidence type="ECO:0000256" key="4">
    <source>
        <dbReference type="ARBA" id="ARBA00015384"/>
    </source>
</evidence>
<dbReference type="PANTHER" id="PTHR21320:SF3">
    <property type="entry name" value="CYTOCHROME C OXIDASE ASSEMBLY PROTEIN COX11, MITOCHONDRIAL-RELATED"/>
    <property type="match status" value="1"/>
</dbReference>
<dbReference type="InterPro" id="IPR007533">
    <property type="entry name" value="Cyt_c_oxidase_assmbl_CtaG"/>
</dbReference>
<keyword evidence="9 10" id="KW-0472">Membrane</keyword>